<dbReference type="InterPro" id="IPR001867">
    <property type="entry name" value="OmpR/PhoB-type_DNA-bd"/>
</dbReference>
<gene>
    <name evidence="4" type="ORF">SAMN04487951_11239</name>
</gene>
<evidence type="ECO:0000313" key="5">
    <source>
        <dbReference type="Proteomes" id="UP000199677"/>
    </source>
</evidence>
<feature type="domain" description="OmpR/PhoB-type" evidence="3">
    <location>
        <begin position="554"/>
        <end position="649"/>
    </location>
</feature>
<keyword evidence="1 2" id="KW-0238">DNA-binding</keyword>
<dbReference type="Gene3D" id="3.40.50.300">
    <property type="entry name" value="P-loop containing nucleotide triphosphate hydrolases"/>
    <property type="match status" value="1"/>
</dbReference>
<evidence type="ECO:0000256" key="2">
    <source>
        <dbReference type="PROSITE-ProRule" id="PRU01091"/>
    </source>
</evidence>
<dbReference type="Proteomes" id="UP000199677">
    <property type="component" value="Unassembled WGS sequence"/>
</dbReference>
<dbReference type="STRING" id="416873.SAMN04487951_11239"/>
<name>A0A1H0GI52_9GAMM</name>
<dbReference type="Gene3D" id="1.10.10.10">
    <property type="entry name" value="Winged helix-like DNA-binding domain superfamily/Winged helix DNA-binding domain"/>
    <property type="match status" value="1"/>
</dbReference>
<dbReference type="Pfam" id="PF00486">
    <property type="entry name" value="Trans_reg_C"/>
    <property type="match status" value="1"/>
</dbReference>
<evidence type="ECO:0000256" key="1">
    <source>
        <dbReference type="ARBA" id="ARBA00023125"/>
    </source>
</evidence>
<reference evidence="5" key="1">
    <citation type="submission" date="2016-10" db="EMBL/GenBank/DDBJ databases">
        <authorList>
            <person name="Varghese N."/>
            <person name="Submissions S."/>
        </authorList>
    </citation>
    <scope>NUCLEOTIDE SEQUENCE [LARGE SCALE GENOMIC DNA]</scope>
    <source>
        <strain evidence="5">CGMCC 1.6494</strain>
    </source>
</reference>
<evidence type="ECO:0000313" key="4">
    <source>
        <dbReference type="EMBL" id="SDO06492.1"/>
    </source>
</evidence>
<accession>A0A1H0GI52</accession>
<keyword evidence="5" id="KW-1185">Reference proteome</keyword>
<dbReference type="GO" id="GO:0006355">
    <property type="term" value="P:regulation of DNA-templated transcription"/>
    <property type="evidence" value="ECO:0007669"/>
    <property type="project" value="InterPro"/>
</dbReference>
<dbReference type="GO" id="GO:0000160">
    <property type="term" value="P:phosphorelay signal transduction system"/>
    <property type="evidence" value="ECO:0007669"/>
    <property type="project" value="InterPro"/>
</dbReference>
<dbReference type="CDD" id="cd00383">
    <property type="entry name" value="trans_reg_C"/>
    <property type="match status" value="1"/>
</dbReference>
<dbReference type="PROSITE" id="PS51755">
    <property type="entry name" value="OMPR_PHOB"/>
    <property type="match status" value="1"/>
</dbReference>
<dbReference type="OrthoDB" id="8430416at2"/>
<dbReference type="InterPro" id="IPR027417">
    <property type="entry name" value="P-loop_NTPase"/>
</dbReference>
<proteinExistence type="predicted"/>
<organism evidence="4 5">
    <name type="scientific">Vreelandella arcis</name>
    <dbReference type="NCBI Taxonomy" id="416873"/>
    <lineage>
        <taxon>Bacteria</taxon>
        <taxon>Pseudomonadati</taxon>
        <taxon>Pseudomonadota</taxon>
        <taxon>Gammaproteobacteria</taxon>
        <taxon>Oceanospirillales</taxon>
        <taxon>Halomonadaceae</taxon>
        <taxon>Vreelandella</taxon>
    </lineage>
</organism>
<dbReference type="EMBL" id="FNII01000012">
    <property type="protein sequence ID" value="SDO06492.1"/>
    <property type="molecule type" value="Genomic_DNA"/>
</dbReference>
<protein>
    <submittedName>
        <fullName evidence="4">ATPase</fullName>
    </submittedName>
</protein>
<sequence length="649" mass="72173">MWQWMSDLSTSRAYQTFVGRNSELDILRGLLARAGPQVAHVYGIAGIGKTALMDMLAVEARDAGASVIRLDCRHIEPTETGFLHALGGAVGGGGSGVDTLVERLSQLGPTVLLALDTYEVFRLLDTWLRQVFVPLLPDNVRIVFFSRQRPLDVWFSAPGWGRLVQCVPVQPLSPTESQSLLSLHGIPEEESESLARAAHGHPLALKLAATASRENHARCWPQETVLQHAVDELSRMFLADVDDPVSRHVLQGAVVLRRVTVSLLQSLFPELAPQDAYERLRRLPFVDGVHDGLIIHEAVRDPLARSLHASDPSRYLDYRRSAWRQLVSESQSAASDDLWRYTADMLYLIENPVVREAFFPTVTALHTVEAAQPQDGEALTGIVRAHDGRQAGDLLLQWWRCLPQAFSIVRGRTGQVEGLYCKLRSDQVESSWLRSDPVTAQWCAHLEQAPMRSGEVALFCRRWLSLEEGDSPSEIQAAIWLDLKRSYMELRPGLRRVYLTATDLGAYRQVAQRLGFEVLAGWEVELDGFSYPSAVLDFGPASVDGWLSDLAAAELGIKRDPSLLDVEARQLTLAGGRVALTPLEFGVMRYLVEHQGKAVSRRELLQHVWGTHYQGGSNVVDAVVRTLRRKLGSQSARVETLTGVGYRLR</sequence>
<dbReference type="RefSeq" id="WP_089707223.1">
    <property type="nucleotide sequence ID" value="NZ_FNII01000012.1"/>
</dbReference>
<feature type="DNA-binding region" description="OmpR/PhoB-type" evidence="2">
    <location>
        <begin position="554"/>
        <end position="649"/>
    </location>
</feature>
<dbReference type="SUPFAM" id="SSF52540">
    <property type="entry name" value="P-loop containing nucleoside triphosphate hydrolases"/>
    <property type="match status" value="1"/>
</dbReference>
<dbReference type="InterPro" id="IPR036388">
    <property type="entry name" value="WH-like_DNA-bd_sf"/>
</dbReference>
<dbReference type="InterPro" id="IPR016032">
    <property type="entry name" value="Sig_transdc_resp-reg_C-effctor"/>
</dbReference>
<dbReference type="AlphaFoldDB" id="A0A1H0GI52"/>
<dbReference type="GO" id="GO:0003677">
    <property type="term" value="F:DNA binding"/>
    <property type="evidence" value="ECO:0007669"/>
    <property type="project" value="UniProtKB-UniRule"/>
</dbReference>
<dbReference type="SMART" id="SM00862">
    <property type="entry name" value="Trans_reg_C"/>
    <property type="match status" value="1"/>
</dbReference>
<evidence type="ECO:0000259" key="3">
    <source>
        <dbReference type="PROSITE" id="PS51755"/>
    </source>
</evidence>
<dbReference type="SUPFAM" id="SSF46894">
    <property type="entry name" value="C-terminal effector domain of the bipartite response regulators"/>
    <property type="match status" value="1"/>
</dbReference>